<dbReference type="InterPro" id="IPR004385">
    <property type="entry name" value="NDP_pyrophosphatase"/>
</dbReference>
<dbReference type="Proteomes" id="UP000247498">
    <property type="component" value="Unassembled WGS sequence"/>
</dbReference>
<dbReference type="NCBIfam" id="TIGR00052">
    <property type="entry name" value="nudix-type nucleoside diphosphatase, YffH/AdpP family"/>
    <property type="match status" value="1"/>
</dbReference>
<dbReference type="EMBL" id="BDRX01000104">
    <property type="protein sequence ID" value="GBF97651.1"/>
    <property type="molecule type" value="Genomic_DNA"/>
</dbReference>
<evidence type="ECO:0000313" key="14">
    <source>
        <dbReference type="Proteomes" id="UP000247498"/>
    </source>
</evidence>
<evidence type="ECO:0000256" key="5">
    <source>
        <dbReference type="ARBA" id="ARBA00022801"/>
    </source>
</evidence>
<dbReference type="PROSITE" id="PS51462">
    <property type="entry name" value="NUDIX"/>
    <property type="match status" value="1"/>
</dbReference>
<dbReference type="PANTHER" id="PTHR11839:SF15">
    <property type="entry name" value="URIDINE DIPHOSPHATE GLUCOSE PYROPHOSPHATASE NUDT14"/>
    <property type="match status" value="1"/>
</dbReference>
<dbReference type="Gene3D" id="3.90.79.10">
    <property type="entry name" value="Nucleoside Triphosphate Pyrophosphohydrolase"/>
    <property type="match status" value="1"/>
</dbReference>
<evidence type="ECO:0000256" key="3">
    <source>
        <dbReference type="ARBA" id="ARBA00011738"/>
    </source>
</evidence>
<comment type="subcellular location">
    <subcellularLocation>
        <location evidence="2">Cytoplasm</location>
    </subcellularLocation>
</comment>
<organism evidence="13 14">
    <name type="scientific">Raphidocelis subcapitata</name>
    <dbReference type="NCBI Taxonomy" id="307507"/>
    <lineage>
        <taxon>Eukaryota</taxon>
        <taxon>Viridiplantae</taxon>
        <taxon>Chlorophyta</taxon>
        <taxon>core chlorophytes</taxon>
        <taxon>Chlorophyceae</taxon>
        <taxon>CS clade</taxon>
        <taxon>Sphaeropleales</taxon>
        <taxon>Selenastraceae</taxon>
        <taxon>Raphidocelis</taxon>
    </lineage>
</organism>
<dbReference type="GO" id="GO:0046872">
    <property type="term" value="F:metal ion binding"/>
    <property type="evidence" value="ECO:0007669"/>
    <property type="project" value="InterPro"/>
</dbReference>
<dbReference type="GO" id="GO:0005737">
    <property type="term" value="C:cytoplasm"/>
    <property type="evidence" value="ECO:0007669"/>
    <property type="project" value="UniProtKB-SubCell"/>
</dbReference>
<gene>
    <name evidence="13" type="ORF">Rsub_10527</name>
</gene>
<keyword evidence="14" id="KW-1185">Reference proteome</keyword>
<dbReference type="OrthoDB" id="10249920at2759"/>
<evidence type="ECO:0000313" key="13">
    <source>
        <dbReference type="EMBL" id="GBF97651.1"/>
    </source>
</evidence>
<evidence type="ECO:0000256" key="1">
    <source>
        <dbReference type="ARBA" id="ARBA00001946"/>
    </source>
</evidence>
<evidence type="ECO:0000256" key="4">
    <source>
        <dbReference type="ARBA" id="ARBA00022490"/>
    </source>
</evidence>
<dbReference type="GO" id="GO:0008768">
    <property type="term" value="F:UDP-sugar diphosphatase activity"/>
    <property type="evidence" value="ECO:0007669"/>
    <property type="project" value="UniProtKB-EC"/>
</dbReference>
<dbReference type="STRING" id="307507.A0A2V0PCS3"/>
<evidence type="ECO:0000256" key="11">
    <source>
        <dbReference type="ARBA" id="ARBA00080475"/>
    </source>
</evidence>
<dbReference type="InParanoid" id="A0A2V0PCS3"/>
<comment type="function">
    <text evidence="8">Hydrolyzes UDP-glucose to glucose 1-phosphate and UMP and ADP-ribose to ribose 5-phosphate and AMP. The physiological substrate is probably UDP-glucose. Poor activity on other substrates such as ADP-glucose, CDP-glucose, GDP-glucose and GDP-mannose.</text>
</comment>
<dbReference type="InterPro" id="IPR000086">
    <property type="entry name" value="NUDIX_hydrolase_dom"/>
</dbReference>
<sequence length="251" mass="26502">MASSHYPHGLKSLSPATAMGKVLQRLGGFREVPLEKGSPYVQPASIRYEIDGKERGWDIVKAHPSVGVVLYHSALDAFILVRQFRPAVYAARRRAAEERGGPAPPKDAGFTFELCAGLVDKGGKSLEQIAAEEVEEECGYRVAPSALRSVASAIASSGTTGAEHFIFYAAVDESMRVNPGGGLDGHGEAIEVLALPFSSAPAFVLDSSQPKSPGLMFGLLWARGALASGDVKGKKGGLETSPLELREVLPS</sequence>
<dbReference type="InterPro" id="IPR015797">
    <property type="entry name" value="NUDIX_hydrolase-like_dom_sf"/>
</dbReference>
<accession>A0A2V0PCS3</accession>
<evidence type="ECO:0000256" key="10">
    <source>
        <dbReference type="ARBA" id="ARBA00071467"/>
    </source>
</evidence>
<comment type="subunit">
    <text evidence="3">Homodimer.</text>
</comment>
<evidence type="ECO:0000256" key="6">
    <source>
        <dbReference type="ARBA" id="ARBA00022842"/>
    </source>
</evidence>
<dbReference type="PANTHER" id="PTHR11839">
    <property type="entry name" value="UDP/ADP-SUGAR PYROPHOSPHATASE"/>
    <property type="match status" value="1"/>
</dbReference>
<evidence type="ECO:0000256" key="8">
    <source>
        <dbReference type="ARBA" id="ARBA00054674"/>
    </source>
</evidence>
<comment type="cofactor">
    <cofactor evidence="1">
        <name>Mg(2+)</name>
        <dbReference type="ChEBI" id="CHEBI:18420"/>
    </cofactor>
</comment>
<dbReference type="AlphaFoldDB" id="A0A2V0PCS3"/>
<evidence type="ECO:0000256" key="7">
    <source>
        <dbReference type="ARBA" id="ARBA00051086"/>
    </source>
</evidence>
<evidence type="ECO:0000256" key="9">
    <source>
        <dbReference type="ARBA" id="ARBA00066480"/>
    </source>
</evidence>
<dbReference type="EC" id="3.6.1.45" evidence="9"/>
<reference evidence="13 14" key="1">
    <citation type="journal article" date="2018" name="Sci. Rep.">
        <title>Raphidocelis subcapitata (=Pseudokirchneriella subcapitata) provides an insight into genome evolution and environmental adaptations in the Sphaeropleales.</title>
        <authorList>
            <person name="Suzuki S."/>
            <person name="Yamaguchi H."/>
            <person name="Nakajima N."/>
            <person name="Kawachi M."/>
        </authorList>
    </citation>
    <scope>NUCLEOTIDE SEQUENCE [LARGE SCALE GENOMIC DNA]</scope>
    <source>
        <strain evidence="13 14">NIES-35</strain>
    </source>
</reference>
<name>A0A2V0PCS3_9CHLO</name>
<comment type="catalytic activity">
    <reaction evidence="7">
        <text>UDP-sugar + H2O = UMP + alpha-D-aldose 1-phosphate.</text>
        <dbReference type="EC" id="3.6.1.45"/>
    </reaction>
</comment>
<evidence type="ECO:0000256" key="2">
    <source>
        <dbReference type="ARBA" id="ARBA00004496"/>
    </source>
</evidence>
<dbReference type="GO" id="GO:0006753">
    <property type="term" value="P:nucleoside phosphate metabolic process"/>
    <property type="evidence" value="ECO:0007669"/>
    <property type="project" value="TreeGrafter"/>
</dbReference>
<keyword evidence="5" id="KW-0378">Hydrolase</keyword>
<keyword evidence="4" id="KW-0963">Cytoplasm</keyword>
<dbReference type="FunFam" id="3.90.79.10:FF:000035">
    <property type="entry name" value="Uridine diphosphate glucose pyrophosphatase"/>
    <property type="match status" value="1"/>
</dbReference>
<dbReference type="CDD" id="cd18887">
    <property type="entry name" value="NUDIX_UGPPase_Nudt14"/>
    <property type="match status" value="1"/>
</dbReference>
<protein>
    <recommendedName>
        <fullName evidence="10">Uridine diphosphate glucose pyrophosphatase NUDT14</fullName>
        <ecNumber evidence="9">3.6.1.45</ecNumber>
    </recommendedName>
    <alternativeName>
        <fullName evidence="11">Nucleoside diphosphate-linked moiety X motif 14</fullName>
    </alternativeName>
</protein>
<dbReference type="GO" id="GO:0019693">
    <property type="term" value="P:ribose phosphate metabolic process"/>
    <property type="evidence" value="ECO:0007669"/>
    <property type="project" value="TreeGrafter"/>
</dbReference>
<keyword evidence="6" id="KW-0460">Magnesium</keyword>
<proteinExistence type="predicted"/>
<dbReference type="SUPFAM" id="SSF55811">
    <property type="entry name" value="Nudix"/>
    <property type="match status" value="1"/>
</dbReference>
<comment type="caution">
    <text evidence="13">The sequence shown here is derived from an EMBL/GenBank/DDBJ whole genome shotgun (WGS) entry which is preliminary data.</text>
</comment>
<evidence type="ECO:0000259" key="12">
    <source>
        <dbReference type="PROSITE" id="PS51462"/>
    </source>
</evidence>
<feature type="domain" description="Nudix hydrolase" evidence="12">
    <location>
        <begin position="61"/>
        <end position="217"/>
    </location>
</feature>